<dbReference type="EMBL" id="JAELUR010000004">
    <property type="protein sequence ID" value="KAG7432903.1"/>
    <property type="molecule type" value="Genomic_DNA"/>
</dbReference>
<feature type="compositionally biased region" description="Low complexity" evidence="2">
    <location>
        <begin position="112"/>
        <end position="126"/>
    </location>
</feature>
<dbReference type="InterPro" id="IPR013087">
    <property type="entry name" value="Znf_C2H2_type"/>
</dbReference>
<evidence type="ECO:0000256" key="2">
    <source>
        <dbReference type="SAM" id="MobiDB-lite"/>
    </source>
</evidence>
<dbReference type="AlphaFoldDB" id="A0A8J5UF66"/>
<dbReference type="GO" id="GO:0008270">
    <property type="term" value="F:zinc ion binding"/>
    <property type="evidence" value="ECO:0007669"/>
    <property type="project" value="UniProtKB-KW"/>
</dbReference>
<accession>A0A8J5UF66</accession>
<reference evidence="4" key="1">
    <citation type="submission" date="2021-04" db="EMBL/GenBank/DDBJ databases">
        <title>First draft genome resource for Brassicaceae pathogens Fusarium oxysporum f. sp. raphani and Fusarium oxysporum f. sp. rapae.</title>
        <authorList>
            <person name="Asai S."/>
        </authorList>
    </citation>
    <scope>NUCLEOTIDE SEQUENCE</scope>
    <source>
        <strain evidence="4">Tf1262</strain>
    </source>
</reference>
<feature type="compositionally biased region" description="Low complexity" evidence="2">
    <location>
        <begin position="134"/>
        <end position="145"/>
    </location>
</feature>
<keyword evidence="1" id="KW-0863">Zinc-finger</keyword>
<feature type="region of interest" description="Disordered" evidence="2">
    <location>
        <begin position="109"/>
        <end position="145"/>
    </location>
</feature>
<organism evidence="4 5">
    <name type="scientific">Fusarium oxysporum f. sp. raphani</name>
    <dbReference type="NCBI Taxonomy" id="96318"/>
    <lineage>
        <taxon>Eukaryota</taxon>
        <taxon>Fungi</taxon>
        <taxon>Dikarya</taxon>
        <taxon>Ascomycota</taxon>
        <taxon>Pezizomycotina</taxon>
        <taxon>Sordariomycetes</taxon>
        <taxon>Hypocreomycetidae</taxon>
        <taxon>Hypocreales</taxon>
        <taxon>Nectriaceae</taxon>
        <taxon>Fusarium</taxon>
        <taxon>Fusarium oxysporum species complex</taxon>
    </lineage>
</organism>
<sequence length="216" mass="23945">MVLEPWTSDIGDAQGQFDYVWETEFQLLCGVESNNFFNYEYDDYCVEALDTCLISSATLGPTSERRSINEPRTALNTTQEASNLSQDDLHSLAGQNLLFLEQPEPCPPLCNPSPSSNAPASNSPESVGYEKRSSQSTTSSPASNTAQHRCDFCAEPFIDVDSHSTHIIVSHHTSSPFHCGRTSCSKTFKDERSLKRHLIELHLGAAVIYVWHEALS</sequence>
<feature type="region of interest" description="Disordered" evidence="2">
    <location>
        <begin position="62"/>
        <end position="85"/>
    </location>
</feature>
<dbReference type="Proteomes" id="UP000693942">
    <property type="component" value="Unassembled WGS sequence"/>
</dbReference>
<feature type="domain" description="C2H2-type" evidence="3">
    <location>
        <begin position="177"/>
        <end position="207"/>
    </location>
</feature>
<dbReference type="PROSITE" id="PS50157">
    <property type="entry name" value="ZINC_FINGER_C2H2_2"/>
    <property type="match status" value="1"/>
</dbReference>
<proteinExistence type="predicted"/>
<gene>
    <name evidence="4" type="ORF">Forpi1262_v005668</name>
</gene>
<feature type="compositionally biased region" description="Polar residues" evidence="2">
    <location>
        <begin position="74"/>
        <end position="85"/>
    </location>
</feature>
<keyword evidence="1" id="KW-0862">Zinc</keyword>
<evidence type="ECO:0000256" key="1">
    <source>
        <dbReference type="PROSITE-ProRule" id="PRU00042"/>
    </source>
</evidence>
<keyword evidence="1" id="KW-0479">Metal-binding</keyword>
<dbReference type="SMART" id="SM00355">
    <property type="entry name" value="ZnF_C2H2"/>
    <property type="match status" value="2"/>
</dbReference>
<comment type="caution">
    <text evidence="4">The sequence shown here is derived from an EMBL/GenBank/DDBJ whole genome shotgun (WGS) entry which is preliminary data.</text>
</comment>
<evidence type="ECO:0000313" key="5">
    <source>
        <dbReference type="Proteomes" id="UP000693942"/>
    </source>
</evidence>
<protein>
    <recommendedName>
        <fullName evidence="3">C2H2-type domain-containing protein</fullName>
    </recommendedName>
</protein>
<evidence type="ECO:0000259" key="3">
    <source>
        <dbReference type="PROSITE" id="PS50157"/>
    </source>
</evidence>
<name>A0A8J5UF66_FUSOX</name>
<evidence type="ECO:0000313" key="4">
    <source>
        <dbReference type="EMBL" id="KAG7432903.1"/>
    </source>
</evidence>
<dbReference type="PROSITE" id="PS00028">
    <property type="entry name" value="ZINC_FINGER_C2H2_1"/>
    <property type="match status" value="1"/>
</dbReference>